<proteinExistence type="predicted"/>
<gene>
    <name evidence="1" type="ORF">PlAlph_3780</name>
</gene>
<accession>A0A6G8F2N0</accession>
<dbReference type="AlphaFoldDB" id="A0A6G8F2N0"/>
<name>A0A6G8F2N0_9PROT</name>
<sequence length="85" mass="10034">MTENLKVTPKSLIDEVLWYEATSIRDDEPYLADVLVKLKLIEPLWEDYTTESDAMCWLEREPSLKDKLRVLKEMGYDLSILKLEI</sequence>
<dbReference type="EMBL" id="MN990730">
    <property type="protein sequence ID" value="QIM10486.1"/>
    <property type="molecule type" value="Genomic_DNA"/>
</dbReference>
<organism evidence="1">
    <name type="scientific">uncultured Alphaproteobacteria bacterium</name>
    <dbReference type="NCBI Taxonomy" id="91750"/>
    <lineage>
        <taxon>Bacteria</taxon>
        <taxon>Pseudomonadati</taxon>
        <taxon>Pseudomonadota</taxon>
        <taxon>Alphaproteobacteria</taxon>
        <taxon>environmental samples</taxon>
    </lineage>
</organism>
<protein>
    <submittedName>
        <fullName evidence="1">Uncharacterized protein</fullName>
    </submittedName>
</protein>
<reference evidence="1" key="1">
    <citation type="journal article" date="2020" name="J. ISSAAS">
        <title>Lactobacilli and other gastrointestinal microbiota of Peromyscus leucopus, reservoir host for agents of Lyme disease and other zoonoses in North America.</title>
        <authorList>
            <person name="Milovic A."/>
            <person name="Bassam K."/>
            <person name="Shao H."/>
            <person name="Chatzistamou I."/>
            <person name="Tufts D.M."/>
            <person name="Diuk-Wasser M."/>
            <person name="Barbour A.G."/>
        </authorList>
    </citation>
    <scope>NUCLEOTIDE SEQUENCE</scope>
    <source>
        <strain evidence="1">LL90</strain>
    </source>
</reference>
<evidence type="ECO:0000313" key="1">
    <source>
        <dbReference type="EMBL" id="QIM10486.1"/>
    </source>
</evidence>